<dbReference type="PANTHER" id="PTHR44858:SF1">
    <property type="entry name" value="UDP-N-ACETYLGLUCOSAMINE--PEPTIDE N-ACETYLGLUCOSAMINYLTRANSFERASE SPINDLY-RELATED"/>
    <property type="match status" value="1"/>
</dbReference>
<feature type="repeat" description="TPR" evidence="3">
    <location>
        <begin position="644"/>
        <end position="677"/>
    </location>
</feature>
<dbReference type="InterPro" id="IPR019734">
    <property type="entry name" value="TPR_rpt"/>
</dbReference>
<reference evidence="4" key="1">
    <citation type="submission" date="2021-01" db="EMBL/GenBank/DDBJ databases">
        <title>Whole genome shotgun sequence of Sphaerimonospora thailandensis NBRC 107569.</title>
        <authorList>
            <person name="Komaki H."/>
            <person name="Tamura T."/>
        </authorList>
    </citation>
    <scope>NUCLEOTIDE SEQUENCE</scope>
    <source>
        <strain evidence="4">NBRC 107569</strain>
    </source>
</reference>
<dbReference type="PANTHER" id="PTHR44858">
    <property type="entry name" value="TETRATRICOPEPTIDE REPEAT PROTEIN 6"/>
    <property type="match status" value="1"/>
</dbReference>
<dbReference type="Gene3D" id="1.25.40.10">
    <property type="entry name" value="Tetratricopeptide repeat domain"/>
    <property type="match status" value="3"/>
</dbReference>
<dbReference type="InterPro" id="IPR013105">
    <property type="entry name" value="TPR_2"/>
</dbReference>
<keyword evidence="5" id="KW-1185">Reference proteome</keyword>
<dbReference type="PROSITE" id="PS50005">
    <property type="entry name" value="TPR"/>
    <property type="match status" value="4"/>
</dbReference>
<keyword evidence="2 3" id="KW-0802">TPR repeat</keyword>
<dbReference type="Pfam" id="PF07719">
    <property type="entry name" value="TPR_2"/>
    <property type="match status" value="1"/>
</dbReference>
<dbReference type="SUPFAM" id="SSF48452">
    <property type="entry name" value="TPR-like"/>
    <property type="match status" value="2"/>
</dbReference>
<evidence type="ECO:0000256" key="3">
    <source>
        <dbReference type="PROSITE-ProRule" id="PRU00339"/>
    </source>
</evidence>
<evidence type="ECO:0000256" key="2">
    <source>
        <dbReference type="ARBA" id="ARBA00022803"/>
    </source>
</evidence>
<dbReference type="Pfam" id="PF14559">
    <property type="entry name" value="TPR_19"/>
    <property type="match status" value="1"/>
</dbReference>
<organism evidence="4 5">
    <name type="scientific">Sphaerimonospora thailandensis</name>
    <dbReference type="NCBI Taxonomy" id="795644"/>
    <lineage>
        <taxon>Bacteria</taxon>
        <taxon>Bacillati</taxon>
        <taxon>Actinomycetota</taxon>
        <taxon>Actinomycetes</taxon>
        <taxon>Streptosporangiales</taxon>
        <taxon>Streptosporangiaceae</taxon>
        <taxon>Sphaerimonospora</taxon>
    </lineage>
</organism>
<comment type="caution">
    <text evidence="4">The sequence shown here is derived from an EMBL/GenBank/DDBJ whole genome shotgun (WGS) entry which is preliminary data.</text>
</comment>
<accession>A0A8J3VZ32</accession>
<protein>
    <recommendedName>
        <fullName evidence="6">Tetratricopeptide repeat protein</fullName>
    </recommendedName>
</protein>
<dbReference type="EMBL" id="BOOG01000024">
    <property type="protein sequence ID" value="GIH70699.1"/>
    <property type="molecule type" value="Genomic_DNA"/>
</dbReference>
<evidence type="ECO:0008006" key="6">
    <source>
        <dbReference type="Google" id="ProtNLM"/>
    </source>
</evidence>
<evidence type="ECO:0000313" key="5">
    <source>
        <dbReference type="Proteomes" id="UP000610966"/>
    </source>
</evidence>
<dbReference type="AlphaFoldDB" id="A0A8J3VZ32"/>
<evidence type="ECO:0000313" key="4">
    <source>
        <dbReference type="EMBL" id="GIH70699.1"/>
    </source>
</evidence>
<keyword evidence="1" id="KW-0677">Repeat</keyword>
<feature type="repeat" description="TPR" evidence="3">
    <location>
        <begin position="504"/>
        <end position="537"/>
    </location>
</feature>
<evidence type="ECO:0000256" key="1">
    <source>
        <dbReference type="ARBA" id="ARBA00022737"/>
    </source>
</evidence>
<dbReference type="InterPro" id="IPR011990">
    <property type="entry name" value="TPR-like_helical_dom_sf"/>
</dbReference>
<sequence>MRHLWIRNPHRADEVVTSQLLLPPIDAHRRRCGPYTAAGALLHALVPGALERRPDLVAAHDIEIRTAAPDLCDMVPARRQSIAAGLPRPQRILVPAPRRTLRIANGLAEFLRDYLRDQAGSDGPRALVVEQVDQADHTDRELLTVLLRRLDPALLTLVVCAADPDPELAAALRQYAEPREPRVRAAGPDGDVRFVGDAGRLGDYVELDGTCDAPEVREPYERMQPGERARRHRERADALASTGLVAPRLGAIPYHREHGGDLRATIDAFAFAVEKCLVEGFHHAVAELGERALRIIEREADPAAWWRILHSTASALGATEREDAARALFDLARREIVDAKDRATAAYATAMLLVRHHDPARRDADEALAWINEAVALTSLLPDRRVRAFHLGFDLNGKALVVSRRGRLTEAYRLVEEAIELAERDLDPGEHPIHRLVLRANRAQLTAMLGRPDEALPDLTAAIEADPRYPDYYIDRGNLLCRLGRHDDAVADYETAMRVSPPFPEPYYNRAEIRFAAGDHEGALADLDYALELDPGFAVAYVNRAGLLAGAGEYGRARDDAERGLALDPGNAHLLCVLGQVATAEGRHAEARKALDAAVDRDPGLASAWAARGVLAFETDDPEGAVADLTRAVELGEEDAGQLFTALFNRAVALRALGRQEQARADLLRALELAPDDEDVRRALAAGS</sequence>
<dbReference type="Pfam" id="PF13414">
    <property type="entry name" value="TPR_11"/>
    <property type="match status" value="1"/>
</dbReference>
<dbReference type="Proteomes" id="UP000610966">
    <property type="component" value="Unassembled WGS sequence"/>
</dbReference>
<name>A0A8J3VZ32_9ACTN</name>
<dbReference type="InterPro" id="IPR050498">
    <property type="entry name" value="Ycf3"/>
</dbReference>
<gene>
    <name evidence="4" type="ORF">Mth01_29520</name>
</gene>
<dbReference type="SMART" id="SM00028">
    <property type="entry name" value="TPR"/>
    <property type="match status" value="8"/>
</dbReference>
<feature type="repeat" description="TPR" evidence="3">
    <location>
        <begin position="606"/>
        <end position="639"/>
    </location>
</feature>
<proteinExistence type="predicted"/>
<feature type="repeat" description="TPR" evidence="3">
    <location>
        <begin position="470"/>
        <end position="503"/>
    </location>
</feature>